<keyword evidence="6" id="KW-0472">Membrane</keyword>
<feature type="signal peptide" evidence="9">
    <location>
        <begin position="1"/>
        <end position="21"/>
    </location>
</feature>
<dbReference type="Gene3D" id="1.20.1600.10">
    <property type="entry name" value="Outer membrane efflux proteins (OEP)"/>
    <property type="match status" value="1"/>
</dbReference>
<feature type="coiled-coil region" evidence="8">
    <location>
        <begin position="316"/>
        <end position="350"/>
    </location>
</feature>
<feature type="chain" id="PRO_5004191615" evidence="9">
    <location>
        <begin position="22"/>
        <end position="429"/>
    </location>
</feature>
<evidence type="ECO:0000256" key="3">
    <source>
        <dbReference type="ARBA" id="ARBA00022448"/>
    </source>
</evidence>
<evidence type="ECO:0000256" key="8">
    <source>
        <dbReference type="SAM" id="Coils"/>
    </source>
</evidence>
<dbReference type="GO" id="GO:1990281">
    <property type="term" value="C:efflux pump complex"/>
    <property type="evidence" value="ECO:0007669"/>
    <property type="project" value="TreeGrafter"/>
</dbReference>
<dbReference type="EMBL" id="CP000360">
    <property type="protein sequence ID" value="ABF40829.1"/>
    <property type="molecule type" value="Genomic_DNA"/>
</dbReference>
<dbReference type="STRING" id="204669.Acid345_1828"/>
<keyword evidence="11" id="KW-1185">Reference proteome</keyword>
<keyword evidence="7" id="KW-0998">Cell outer membrane</keyword>
<comment type="similarity">
    <text evidence="2">Belongs to the outer membrane factor (OMF) (TC 1.B.17) family.</text>
</comment>
<feature type="coiled-coil region" evidence="8">
    <location>
        <begin position="174"/>
        <end position="210"/>
    </location>
</feature>
<evidence type="ECO:0000256" key="6">
    <source>
        <dbReference type="ARBA" id="ARBA00023136"/>
    </source>
</evidence>
<dbReference type="EnsemblBacteria" id="ABF40829">
    <property type="protein sequence ID" value="ABF40829"/>
    <property type="gene ID" value="Acid345_1828"/>
</dbReference>
<keyword evidence="8" id="KW-0175">Coiled coil</keyword>
<organism evidence="10 11">
    <name type="scientific">Koribacter versatilis (strain Ellin345)</name>
    <dbReference type="NCBI Taxonomy" id="204669"/>
    <lineage>
        <taxon>Bacteria</taxon>
        <taxon>Pseudomonadati</taxon>
        <taxon>Acidobacteriota</taxon>
        <taxon>Terriglobia</taxon>
        <taxon>Terriglobales</taxon>
        <taxon>Candidatus Korobacteraceae</taxon>
        <taxon>Candidatus Korobacter</taxon>
    </lineage>
</organism>
<evidence type="ECO:0000313" key="11">
    <source>
        <dbReference type="Proteomes" id="UP000002432"/>
    </source>
</evidence>
<evidence type="ECO:0000256" key="2">
    <source>
        <dbReference type="ARBA" id="ARBA00007613"/>
    </source>
</evidence>
<dbReference type="PANTHER" id="PTHR30026">
    <property type="entry name" value="OUTER MEMBRANE PROTEIN TOLC"/>
    <property type="match status" value="1"/>
</dbReference>
<evidence type="ECO:0000256" key="9">
    <source>
        <dbReference type="SAM" id="SignalP"/>
    </source>
</evidence>
<dbReference type="RefSeq" id="WP_011522631.1">
    <property type="nucleotide sequence ID" value="NC_008009.1"/>
</dbReference>
<dbReference type="HOGENOM" id="CLU_634488_0_0_0"/>
<dbReference type="PANTHER" id="PTHR30026:SF20">
    <property type="entry name" value="OUTER MEMBRANE PROTEIN TOLC"/>
    <property type="match status" value="1"/>
</dbReference>
<evidence type="ECO:0000256" key="5">
    <source>
        <dbReference type="ARBA" id="ARBA00022692"/>
    </source>
</evidence>
<evidence type="ECO:0000313" key="10">
    <source>
        <dbReference type="EMBL" id="ABF40829.1"/>
    </source>
</evidence>
<reference evidence="10 11" key="1">
    <citation type="journal article" date="2009" name="Appl. Environ. Microbiol.">
        <title>Three genomes from the phylum Acidobacteria provide insight into the lifestyles of these microorganisms in soils.</title>
        <authorList>
            <person name="Ward N.L."/>
            <person name="Challacombe J.F."/>
            <person name="Janssen P.H."/>
            <person name="Henrissat B."/>
            <person name="Coutinho P.M."/>
            <person name="Wu M."/>
            <person name="Xie G."/>
            <person name="Haft D.H."/>
            <person name="Sait M."/>
            <person name="Badger J."/>
            <person name="Barabote R.D."/>
            <person name="Bradley B."/>
            <person name="Brettin T.S."/>
            <person name="Brinkac L.M."/>
            <person name="Bruce D."/>
            <person name="Creasy T."/>
            <person name="Daugherty S.C."/>
            <person name="Davidsen T.M."/>
            <person name="DeBoy R.T."/>
            <person name="Detter J.C."/>
            <person name="Dodson R.J."/>
            <person name="Durkin A.S."/>
            <person name="Ganapathy A."/>
            <person name="Gwinn-Giglio M."/>
            <person name="Han C.S."/>
            <person name="Khouri H."/>
            <person name="Kiss H."/>
            <person name="Kothari S.P."/>
            <person name="Madupu R."/>
            <person name="Nelson K.E."/>
            <person name="Nelson W.C."/>
            <person name="Paulsen I."/>
            <person name="Penn K."/>
            <person name="Ren Q."/>
            <person name="Rosovitz M.J."/>
            <person name="Selengut J.D."/>
            <person name="Shrivastava S."/>
            <person name="Sullivan S.A."/>
            <person name="Tapia R."/>
            <person name="Thompson L.S."/>
            <person name="Watkins K.L."/>
            <person name="Yang Q."/>
            <person name="Yu C."/>
            <person name="Zafar N."/>
            <person name="Zhou L."/>
            <person name="Kuske C.R."/>
        </authorList>
    </citation>
    <scope>NUCLEOTIDE SEQUENCE [LARGE SCALE GENOMIC DNA]</scope>
    <source>
        <strain evidence="10 11">Ellin345</strain>
    </source>
</reference>
<dbReference type="eggNOG" id="COG1538">
    <property type="taxonomic scope" value="Bacteria"/>
</dbReference>
<accession>Q1IQM1</accession>
<evidence type="ECO:0000256" key="4">
    <source>
        <dbReference type="ARBA" id="ARBA00022452"/>
    </source>
</evidence>
<dbReference type="GO" id="GO:0015288">
    <property type="term" value="F:porin activity"/>
    <property type="evidence" value="ECO:0007669"/>
    <property type="project" value="TreeGrafter"/>
</dbReference>
<dbReference type="GO" id="GO:0015562">
    <property type="term" value="F:efflux transmembrane transporter activity"/>
    <property type="evidence" value="ECO:0007669"/>
    <property type="project" value="InterPro"/>
</dbReference>
<keyword evidence="5" id="KW-0812">Transmembrane</keyword>
<dbReference type="Proteomes" id="UP000002432">
    <property type="component" value="Chromosome"/>
</dbReference>
<evidence type="ECO:0000256" key="7">
    <source>
        <dbReference type="ARBA" id="ARBA00023237"/>
    </source>
</evidence>
<dbReference type="KEGG" id="aba:Acid345_1828"/>
<evidence type="ECO:0000256" key="1">
    <source>
        <dbReference type="ARBA" id="ARBA00004442"/>
    </source>
</evidence>
<keyword evidence="4" id="KW-1134">Transmembrane beta strand</keyword>
<dbReference type="InterPro" id="IPR003423">
    <property type="entry name" value="OMP_efflux"/>
</dbReference>
<proteinExistence type="inferred from homology"/>
<keyword evidence="3" id="KW-0813">Transport</keyword>
<sequence>MGHSFKKLALLSLLAATTLRAETVPFNKAIDAALKHSGTMAIAAAEEAHAQAGLQQARHAYIPNAVIGSGLGYSFGFPLTLEGAAPSILNFNTYSMLLNMPQREYIKSARFQWEAASSQTLDRRNQVILDTATAYFQLDLALSKLKVLKQQEDAAHKAEFITTQRVNEGVDSQLELKKSQLNSARARMKIAELQADVDVLRERLSKLTGIGAADFQTETQSLPKFPEVKQETDLASIAIANSPVVKAADQKAQAEDARAKAEHKQWMPTVDFAAQYAMLAKYNNYDEFYKKYERNNASIGLNIRFPIFSASQRDVAAAADADAIKAKKEAENARDQVTEQTLKLQRELAQISAAVDVAKLEYEIANTGVDAAQGRLESGNATARDVENARVDASDRFAAYLDAQLEYQKTQLQLMRATGEIYDWAATKK</sequence>
<dbReference type="GO" id="GO:0009279">
    <property type="term" value="C:cell outer membrane"/>
    <property type="evidence" value="ECO:0007669"/>
    <property type="project" value="UniProtKB-SubCell"/>
</dbReference>
<dbReference type="AlphaFoldDB" id="Q1IQM1"/>
<dbReference type="Pfam" id="PF02321">
    <property type="entry name" value="OEP"/>
    <property type="match status" value="2"/>
</dbReference>
<dbReference type="OrthoDB" id="113473at2"/>
<comment type="subcellular location">
    <subcellularLocation>
        <location evidence="1">Cell outer membrane</location>
    </subcellularLocation>
</comment>
<protein>
    <submittedName>
        <fullName evidence="10">Outer membrane efflux protein</fullName>
    </submittedName>
</protein>
<dbReference type="SUPFAM" id="SSF56954">
    <property type="entry name" value="Outer membrane efflux proteins (OEP)"/>
    <property type="match status" value="1"/>
</dbReference>
<keyword evidence="9" id="KW-0732">Signal</keyword>
<name>Q1IQM1_KORVE</name>
<dbReference type="InterPro" id="IPR051906">
    <property type="entry name" value="TolC-like"/>
</dbReference>
<gene>
    <name evidence="10" type="ordered locus">Acid345_1828</name>
</gene>